<comment type="caution">
    <text evidence="9">The sequence shown here is derived from an EMBL/GenBank/DDBJ whole genome shotgun (WGS) entry which is preliminary data.</text>
</comment>
<dbReference type="EMBL" id="JAHUZN010000003">
    <property type="protein sequence ID" value="KAG8498107.1"/>
    <property type="molecule type" value="Genomic_DNA"/>
</dbReference>
<dbReference type="GO" id="GO:0012505">
    <property type="term" value="C:endomembrane system"/>
    <property type="evidence" value="ECO:0007669"/>
    <property type="project" value="UniProtKB-SubCell"/>
</dbReference>
<evidence type="ECO:0000313" key="10">
    <source>
        <dbReference type="Proteomes" id="UP000701853"/>
    </source>
</evidence>
<proteinExistence type="inferred from homology"/>
<keyword evidence="6" id="KW-0449">Lipoprotein</keyword>
<protein>
    <submittedName>
        <fullName evidence="9">Uncharacterized protein</fullName>
    </submittedName>
</protein>
<keyword evidence="5" id="KW-0342">GTP-binding</keyword>
<dbReference type="InterPro" id="IPR027417">
    <property type="entry name" value="P-loop_NTPase"/>
</dbReference>
<evidence type="ECO:0000256" key="7">
    <source>
        <dbReference type="ARBA" id="ARBA00023289"/>
    </source>
</evidence>
<dbReference type="OrthoDB" id="991703at2759"/>
<dbReference type="SUPFAM" id="SSF52540">
    <property type="entry name" value="P-loop containing nucleoside triphosphate hydrolases"/>
    <property type="match status" value="1"/>
</dbReference>
<evidence type="ECO:0000256" key="4">
    <source>
        <dbReference type="ARBA" id="ARBA00022927"/>
    </source>
</evidence>
<name>A0A8J5ZCC6_9ROSI</name>
<evidence type="ECO:0000256" key="1">
    <source>
        <dbReference type="ARBA" id="ARBA00006270"/>
    </source>
</evidence>
<keyword evidence="4" id="KW-0813">Transport</keyword>
<keyword evidence="2" id="KW-0488">Methylation</keyword>
<evidence type="ECO:0000313" key="9">
    <source>
        <dbReference type="EMBL" id="KAG8498107.1"/>
    </source>
</evidence>
<gene>
    <name evidence="9" type="ORF">CXB51_007015</name>
</gene>
<evidence type="ECO:0000256" key="6">
    <source>
        <dbReference type="ARBA" id="ARBA00023288"/>
    </source>
</evidence>
<dbReference type="AlphaFoldDB" id="A0A8J5ZCC6"/>
<organism evidence="9 10">
    <name type="scientific">Gossypium anomalum</name>
    <dbReference type="NCBI Taxonomy" id="47600"/>
    <lineage>
        <taxon>Eukaryota</taxon>
        <taxon>Viridiplantae</taxon>
        <taxon>Streptophyta</taxon>
        <taxon>Embryophyta</taxon>
        <taxon>Tracheophyta</taxon>
        <taxon>Spermatophyta</taxon>
        <taxon>Magnoliopsida</taxon>
        <taxon>eudicotyledons</taxon>
        <taxon>Gunneridae</taxon>
        <taxon>Pentapetalae</taxon>
        <taxon>rosids</taxon>
        <taxon>malvids</taxon>
        <taxon>Malvales</taxon>
        <taxon>Malvaceae</taxon>
        <taxon>Malvoideae</taxon>
        <taxon>Gossypium</taxon>
    </lineage>
</organism>
<dbReference type="GO" id="GO:0005774">
    <property type="term" value="C:vacuolar membrane"/>
    <property type="evidence" value="ECO:0007669"/>
    <property type="project" value="TreeGrafter"/>
</dbReference>
<keyword evidence="7" id="KW-0636">Prenylation</keyword>
<comment type="subcellular location">
    <subcellularLocation>
        <location evidence="8">Endomembrane system</location>
        <topology evidence="8">Lipid-anchor</topology>
        <orientation evidence="8">Cytoplasmic side</orientation>
    </subcellularLocation>
</comment>
<dbReference type="Gene3D" id="3.40.50.300">
    <property type="entry name" value="P-loop containing nucleotide triphosphate hydrolases"/>
    <property type="match status" value="1"/>
</dbReference>
<dbReference type="PANTHER" id="PTHR47981:SF20">
    <property type="entry name" value="RAS-RELATED PROTEIN RAB-7A"/>
    <property type="match status" value="1"/>
</dbReference>
<dbReference type="Proteomes" id="UP000701853">
    <property type="component" value="Chromosome 3"/>
</dbReference>
<keyword evidence="4" id="KW-0653">Protein transport</keyword>
<evidence type="ECO:0000256" key="2">
    <source>
        <dbReference type="ARBA" id="ARBA00022481"/>
    </source>
</evidence>
<keyword evidence="3" id="KW-0547">Nucleotide-binding</keyword>
<sequence>MSTFDNLNNWKEEFLIQTSRSDPENFPFVVLGNNIDVDGENSRVTSTKEGVNVEEAFQCIAKDALKSGEEEDMTIK</sequence>
<evidence type="ECO:0000256" key="3">
    <source>
        <dbReference type="ARBA" id="ARBA00022741"/>
    </source>
</evidence>
<dbReference type="PANTHER" id="PTHR47981">
    <property type="entry name" value="RAB FAMILY"/>
    <property type="match status" value="1"/>
</dbReference>
<evidence type="ECO:0000256" key="5">
    <source>
        <dbReference type="ARBA" id="ARBA00023134"/>
    </source>
</evidence>
<dbReference type="GO" id="GO:0015031">
    <property type="term" value="P:protein transport"/>
    <property type="evidence" value="ECO:0007669"/>
    <property type="project" value="UniProtKB-KW"/>
</dbReference>
<keyword evidence="10" id="KW-1185">Reference proteome</keyword>
<reference evidence="9 10" key="1">
    <citation type="journal article" date="2021" name="bioRxiv">
        <title>The Gossypium anomalum genome as a resource for cotton improvement and evolutionary analysis of hybrid incompatibility.</title>
        <authorList>
            <person name="Grover C.E."/>
            <person name="Yuan D."/>
            <person name="Arick M.A."/>
            <person name="Miller E.R."/>
            <person name="Hu G."/>
            <person name="Peterson D.G."/>
            <person name="Wendel J.F."/>
            <person name="Udall J.A."/>
        </authorList>
    </citation>
    <scope>NUCLEOTIDE SEQUENCE [LARGE SCALE GENOMIC DNA]</scope>
    <source>
        <strain evidence="9">JFW-Udall</strain>
        <tissue evidence="9">Leaf</tissue>
    </source>
</reference>
<accession>A0A8J5ZCC6</accession>
<comment type="similarity">
    <text evidence="1">Belongs to the small GTPase superfamily. Rab family.</text>
</comment>
<dbReference type="GO" id="GO:0005525">
    <property type="term" value="F:GTP binding"/>
    <property type="evidence" value="ECO:0007669"/>
    <property type="project" value="UniProtKB-KW"/>
</dbReference>
<evidence type="ECO:0000256" key="8">
    <source>
        <dbReference type="ARBA" id="ARBA00046278"/>
    </source>
</evidence>